<dbReference type="EMBL" id="UYYB01017280">
    <property type="protein sequence ID" value="VDM70717.1"/>
    <property type="molecule type" value="Genomic_DNA"/>
</dbReference>
<dbReference type="Proteomes" id="UP000270094">
    <property type="component" value="Unassembled WGS sequence"/>
</dbReference>
<feature type="non-terminal residue" evidence="1">
    <location>
        <position position="1"/>
    </location>
</feature>
<dbReference type="PANTHER" id="PTHR12975:SF6">
    <property type="entry name" value="TRAFFICKING PROTEIN PARTICLE COMPLEX SUBUNIT 8"/>
    <property type="match status" value="1"/>
</dbReference>
<dbReference type="PANTHER" id="PTHR12975">
    <property type="entry name" value="TRANSPORT PROTEIN TRAPP"/>
    <property type="match status" value="1"/>
</dbReference>
<dbReference type="OrthoDB" id="203724at2759"/>
<keyword evidence="2" id="KW-1185">Reference proteome</keyword>
<name>A0A3P7J2V2_STRVU</name>
<sequence length="227" mass="24590">HCFQHSSVESKVLTPSHCASPKWTSPNTLKHYFLLHDVDGDDEARSTAVFNEMCSSYGVDSCQMLRVGEAATLDDLPDLWDDIEEEDAVLSAGLHRALQHAAASAMAQQTLERKSNAASTVSTISPSYAVVQSAGLSSTELNGFPGNAQLSTKKFRNISNVDREALTSIMQKFLRDCLVPHVERLMRTLFEQLAARRGLIGKSLTSGMKKWFGGGSAGSLTNLAAVT</sequence>
<dbReference type="AlphaFoldDB" id="A0A3P7J2V2"/>
<dbReference type="GO" id="GO:1990072">
    <property type="term" value="C:TRAPPIII protein complex"/>
    <property type="evidence" value="ECO:0007669"/>
    <property type="project" value="TreeGrafter"/>
</dbReference>
<accession>A0A3P7J2V2</accession>
<dbReference type="InterPro" id="IPR024420">
    <property type="entry name" value="TRAPP_III_complex_Trs85"/>
</dbReference>
<protein>
    <submittedName>
        <fullName evidence="1">Uncharacterized protein</fullName>
    </submittedName>
</protein>
<proteinExistence type="predicted"/>
<evidence type="ECO:0000313" key="2">
    <source>
        <dbReference type="Proteomes" id="UP000270094"/>
    </source>
</evidence>
<reference evidence="1 2" key="1">
    <citation type="submission" date="2018-11" db="EMBL/GenBank/DDBJ databases">
        <authorList>
            <consortium name="Pathogen Informatics"/>
        </authorList>
    </citation>
    <scope>NUCLEOTIDE SEQUENCE [LARGE SCALE GENOMIC DNA]</scope>
</reference>
<dbReference type="Pfam" id="PF12739">
    <property type="entry name" value="TRAPPC-Trs85"/>
    <property type="match status" value="1"/>
</dbReference>
<organism evidence="1 2">
    <name type="scientific">Strongylus vulgaris</name>
    <name type="common">Blood worm</name>
    <dbReference type="NCBI Taxonomy" id="40348"/>
    <lineage>
        <taxon>Eukaryota</taxon>
        <taxon>Metazoa</taxon>
        <taxon>Ecdysozoa</taxon>
        <taxon>Nematoda</taxon>
        <taxon>Chromadorea</taxon>
        <taxon>Rhabditida</taxon>
        <taxon>Rhabditina</taxon>
        <taxon>Rhabditomorpha</taxon>
        <taxon>Strongyloidea</taxon>
        <taxon>Strongylidae</taxon>
        <taxon>Strongylus</taxon>
    </lineage>
</organism>
<evidence type="ECO:0000313" key="1">
    <source>
        <dbReference type="EMBL" id="VDM70717.1"/>
    </source>
</evidence>
<gene>
    <name evidence="1" type="ORF">SVUK_LOCUS5715</name>
</gene>